<dbReference type="Proteomes" id="UP000321934">
    <property type="component" value="Chromosome"/>
</dbReference>
<dbReference type="AlphaFoldDB" id="A0A5B8XE32"/>
<organism evidence="1 2">
    <name type="scientific">Candidatus Deianiraea vastatrix</name>
    <dbReference type="NCBI Taxonomy" id="2163644"/>
    <lineage>
        <taxon>Bacteria</taxon>
        <taxon>Pseudomonadati</taxon>
        <taxon>Pseudomonadota</taxon>
        <taxon>Alphaproteobacteria</taxon>
        <taxon>Rickettsiales</taxon>
        <taxon>Candidatus Deianiraeaceae</taxon>
        <taxon>Candidatus Deianiraea</taxon>
    </lineage>
</organism>
<proteinExistence type="predicted"/>
<gene>
    <name evidence="1" type="ORF">Deia_00699</name>
</gene>
<protein>
    <recommendedName>
        <fullName evidence="3">DUF3168 domain-containing protein</fullName>
    </recommendedName>
</protein>
<dbReference type="RefSeq" id="WP_146820759.1">
    <property type="nucleotide sequence ID" value="NZ_CP029077.1"/>
</dbReference>
<evidence type="ECO:0008006" key="3">
    <source>
        <dbReference type="Google" id="ProtNLM"/>
    </source>
</evidence>
<evidence type="ECO:0000313" key="1">
    <source>
        <dbReference type="EMBL" id="QED23490.1"/>
    </source>
</evidence>
<keyword evidence="2" id="KW-1185">Reference proteome</keyword>
<evidence type="ECO:0000313" key="2">
    <source>
        <dbReference type="Proteomes" id="UP000321934"/>
    </source>
</evidence>
<accession>A0A5B8XE32</accession>
<name>A0A5B8XE32_9RICK</name>
<dbReference type="EMBL" id="CP029077">
    <property type="protein sequence ID" value="QED23490.1"/>
    <property type="molecule type" value="Genomic_DNA"/>
</dbReference>
<reference evidence="1 2" key="1">
    <citation type="journal article" date="2019" name="ISME J.">
        <title>Deianiraea, an extracellular bacterium associated with the ciliate Paramecium, suggests an alternative scenario for the evolution of Rickettsiales.</title>
        <authorList>
            <person name="Castelli M."/>
            <person name="Sabaneyeva E."/>
            <person name="Lanzoni O."/>
            <person name="Lebedeva N."/>
            <person name="Floriano A.M."/>
            <person name="Gaiarsa S."/>
            <person name="Benken K."/>
            <person name="Modeo L."/>
            <person name="Bandi C."/>
            <person name="Potekhin A."/>
            <person name="Sassera D."/>
            <person name="Petroni G."/>
        </authorList>
    </citation>
    <scope>NUCLEOTIDE SEQUENCE [LARGE SCALE GENOMIC DNA]</scope>
    <source>
        <strain evidence="1">CyL4-1</strain>
    </source>
</reference>
<sequence>MDIFSIQKAFFQAINNKIYINNKKINIFSCIPPKNTNMPFTLINLVKISQDDGINSTAVVELSIVDDSQSIKNISDIINQIKSIISLDGINENIDSSFISCEIKSSQIENDQKYGFSTGILVYELIFQ</sequence>